<dbReference type="SUPFAM" id="SSF55797">
    <property type="entry name" value="PR-1-like"/>
    <property type="match status" value="1"/>
</dbReference>
<dbReference type="Pfam" id="PF00188">
    <property type="entry name" value="CAP"/>
    <property type="match status" value="1"/>
</dbReference>
<dbReference type="AlphaFoldDB" id="A0A2M8ELS8"/>
<keyword evidence="1" id="KW-0472">Membrane</keyword>
<feature type="domain" description="SCP" evidence="2">
    <location>
        <begin position="45"/>
        <end position="161"/>
    </location>
</feature>
<evidence type="ECO:0000313" key="3">
    <source>
        <dbReference type="EMBL" id="PJC23670.1"/>
    </source>
</evidence>
<proteinExistence type="predicted"/>
<dbReference type="Gene3D" id="3.40.33.10">
    <property type="entry name" value="CAP"/>
    <property type="match status" value="1"/>
</dbReference>
<feature type="transmembrane region" description="Helical" evidence="1">
    <location>
        <begin position="224"/>
        <end position="244"/>
    </location>
</feature>
<protein>
    <recommendedName>
        <fullName evidence="2">SCP domain-containing protein</fullName>
    </recommendedName>
</protein>
<organism evidence="3 4">
    <name type="scientific">candidate division WWE3 bacterium CG_4_9_14_0_2_um_filter_35_11</name>
    <dbReference type="NCBI Taxonomy" id="1975077"/>
    <lineage>
        <taxon>Bacteria</taxon>
        <taxon>Katanobacteria</taxon>
    </lineage>
</organism>
<feature type="transmembrane region" description="Helical" evidence="1">
    <location>
        <begin position="256"/>
        <end position="278"/>
    </location>
</feature>
<dbReference type="PANTHER" id="PTHR31157:SF1">
    <property type="entry name" value="SCP DOMAIN-CONTAINING PROTEIN"/>
    <property type="match status" value="1"/>
</dbReference>
<evidence type="ECO:0000259" key="2">
    <source>
        <dbReference type="Pfam" id="PF00188"/>
    </source>
</evidence>
<keyword evidence="1" id="KW-1133">Transmembrane helix</keyword>
<dbReference type="InterPro" id="IPR014044">
    <property type="entry name" value="CAP_dom"/>
</dbReference>
<evidence type="ECO:0000256" key="1">
    <source>
        <dbReference type="SAM" id="Phobius"/>
    </source>
</evidence>
<dbReference type="Proteomes" id="UP000229756">
    <property type="component" value="Unassembled WGS sequence"/>
</dbReference>
<evidence type="ECO:0000313" key="4">
    <source>
        <dbReference type="Proteomes" id="UP000229756"/>
    </source>
</evidence>
<dbReference type="PANTHER" id="PTHR31157">
    <property type="entry name" value="SCP DOMAIN-CONTAINING PROTEIN"/>
    <property type="match status" value="1"/>
</dbReference>
<sequence>MFHKTLVTYVFFILSIIFINFVLVLKVPDILGYATDVKVNDLLFYTNDLREKKGLADLTLNETLSKAANAKANDMFKEDYWAHTSPSGKEPWDFIIGTGYDYIYAGENLAVDFSKSKDVVVAWNNSPSHRDNLLSPKYNEIGFAVVNGELQGRKTTLVVQMFGYQRGKAQLATTPPATSKTRDVKSANTQAAVPIPEVKEVPEAIPAVIGSVLSSATVMSASKYIALALGLFISIFMSIDWLYVKRTGIIKVSGHTFFHILLLLFAVAGIWYTNIGLVL</sequence>
<keyword evidence="1" id="KW-0812">Transmembrane</keyword>
<dbReference type="EMBL" id="PFSJ01000018">
    <property type="protein sequence ID" value="PJC23670.1"/>
    <property type="molecule type" value="Genomic_DNA"/>
</dbReference>
<accession>A0A2M8ELS8</accession>
<dbReference type="InterPro" id="IPR035940">
    <property type="entry name" value="CAP_sf"/>
</dbReference>
<feature type="transmembrane region" description="Helical" evidence="1">
    <location>
        <begin position="6"/>
        <end position="25"/>
    </location>
</feature>
<gene>
    <name evidence="3" type="ORF">CO058_02250</name>
</gene>
<comment type="caution">
    <text evidence="3">The sequence shown here is derived from an EMBL/GenBank/DDBJ whole genome shotgun (WGS) entry which is preliminary data.</text>
</comment>
<name>A0A2M8ELS8_UNCKA</name>
<dbReference type="CDD" id="cd05379">
    <property type="entry name" value="CAP_bacterial"/>
    <property type="match status" value="1"/>
</dbReference>
<reference evidence="4" key="1">
    <citation type="submission" date="2017-09" db="EMBL/GenBank/DDBJ databases">
        <title>Depth-based differentiation of microbial function through sediment-hosted aquifers and enrichment of novel symbionts in the deep terrestrial subsurface.</title>
        <authorList>
            <person name="Probst A.J."/>
            <person name="Ladd B."/>
            <person name="Jarett J.K."/>
            <person name="Geller-Mcgrath D.E."/>
            <person name="Sieber C.M.K."/>
            <person name="Emerson J.B."/>
            <person name="Anantharaman K."/>
            <person name="Thomas B.C."/>
            <person name="Malmstrom R."/>
            <person name="Stieglmeier M."/>
            <person name="Klingl A."/>
            <person name="Woyke T."/>
            <person name="Ryan C.M."/>
            <person name="Banfield J.F."/>
        </authorList>
    </citation>
    <scope>NUCLEOTIDE SEQUENCE [LARGE SCALE GENOMIC DNA]</scope>
</reference>